<evidence type="ECO:0000256" key="2">
    <source>
        <dbReference type="ARBA" id="ARBA00023015"/>
    </source>
</evidence>
<dbReference type="SUPFAM" id="SSF47459">
    <property type="entry name" value="HLH, helix-loop-helix DNA-binding domain"/>
    <property type="match status" value="1"/>
</dbReference>
<dbReference type="OrthoDB" id="6106870at2759"/>
<keyword evidence="4" id="KW-0804">Transcription</keyword>
<dbReference type="Pfam" id="PF00010">
    <property type="entry name" value="HLH"/>
    <property type="match status" value="1"/>
</dbReference>
<accession>A0A9Q1GPM4</accession>
<dbReference type="GO" id="GO:0046983">
    <property type="term" value="F:protein dimerization activity"/>
    <property type="evidence" value="ECO:0007669"/>
    <property type="project" value="InterPro"/>
</dbReference>
<feature type="domain" description="BHLH" evidence="6">
    <location>
        <begin position="123"/>
        <end position="176"/>
    </location>
</feature>
<comment type="caution">
    <text evidence="7">The sequence shown here is derived from an EMBL/GenBank/DDBJ whole genome shotgun (WGS) entry which is preliminary data.</text>
</comment>
<dbReference type="PROSITE" id="PS50888">
    <property type="entry name" value="BHLH"/>
    <property type="match status" value="1"/>
</dbReference>
<evidence type="ECO:0000259" key="6">
    <source>
        <dbReference type="PROSITE" id="PS50888"/>
    </source>
</evidence>
<dbReference type="PANTHER" id="PTHR13935">
    <property type="entry name" value="ACHAETE-SCUTE TRANSCRIPTION FACTOR-RELATED"/>
    <property type="match status" value="1"/>
</dbReference>
<keyword evidence="5" id="KW-0539">Nucleus</keyword>
<name>A0A9Q1GPM4_9CARY</name>
<dbReference type="InterPro" id="IPR015660">
    <property type="entry name" value="MASH1/Ascl1a-like"/>
</dbReference>
<evidence type="ECO:0000313" key="7">
    <source>
        <dbReference type="EMBL" id="KAJ8424556.1"/>
    </source>
</evidence>
<dbReference type="AlphaFoldDB" id="A0A9Q1GPM4"/>
<keyword evidence="8" id="KW-1185">Reference proteome</keyword>
<proteinExistence type="predicted"/>
<evidence type="ECO:0000256" key="3">
    <source>
        <dbReference type="ARBA" id="ARBA00023125"/>
    </source>
</evidence>
<comment type="subcellular location">
    <subcellularLocation>
        <location evidence="1">Nucleus</location>
    </subcellularLocation>
</comment>
<keyword evidence="3" id="KW-0238">DNA-binding</keyword>
<evidence type="ECO:0000256" key="4">
    <source>
        <dbReference type="ARBA" id="ARBA00023163"/>
    </source>
</evidence>
<protein>
    <recommendedName>
        <fullName evidence="6">BHLH domain-containing protein</fullName>
    </recommendedName>
</protein>
<gene>
    <name evidence="7" type="ORF">Cgig2_010864</name>
</gene>
<dbReference type="GO" id="GO:0090575">
    <property type="term" value="C:RNA polymerase II transcription regulator complex"/>
    <property type="evidence" value="ECO:0007669"/>
    <property type="project" value="TreeGrafter"/>
</dbReference>
<dbReference type="Gene3D" id="4.10.280.10">
    <property type="entry name" value="Helix-loop-helix DNA-binding domain"/>
    <property type="match status" value="1"/>
</dbReference>
<dbReference type="EMBL" id="JAKOGI010001651">
    <property type="protein sequence ID" value="KAJ8424556.1"/>
    <property type="molecule type" value="Genomic_DNA"/>
</dbReference>
<dbReference type="PANTHER" id="PTHR13935:SF41">
    <property type="entry name" value="TRANSCRIPTION FACTOR ORG2-RELATED"/>
    <property type="match status" value="1"/>
</dbReference>
<keyword evidence="2" id="KW-0805">Transcription regulation</keyword>
<evidence type="ECO:0000256" key="5">
    <source>
        <dbReference type="ARBA" id="ARBA00023242"/>
    </source>
</evidence>
<dbReference type="InterPro" id="IPR036638">
    <property type="entry name" value="HLH_DNA-bd_sf"/>
</dbReference>
<reference evidence="7" key="1">
    <citation type="submission" date="2022-04" db="EMBL/GenBank/DDBJ databases">
        <title>Carnegiea gigantea Genome sequencing and assembly v2.</title>
        <authorList>
            <person name="Copetti D."/>
            <person name="Sanderson M.J."/>
            <person name="Burquez A."/>
            <person name="Wojciechowski M.F."/>
        </authorList>
    </citation>
    <scope>NUCLEOTIDE SEQUENCE</scope>
    <source>
        <strain evidence="7">SGP5-SGP5p</strain>
        <tissue evidence="7">Aerial part</tissue>
    </source>
</reference>
<dbReference type="SMART" id="SM00353">
    <property type="entry name" value="HLH"/>
    <property type="match status" value="1"/>
</dbReference>
<evidence type="ECO:0000313" key="8">
    <source>
        <dbReference type="Proteomes" id="UP001153076"/>
    </source>
</evidence>
<dbReference type="GO" id="GO:0000977">
    <property type="term" value="F:RNA polymerase II transcription regulatory region sequence-specific DNA binding"/>
    <property type="evidence" value="ECO:0007669"/>
    <property type="project" value="TreeGrafter"/>
</dbReference>
<organism evidence="7 8">
    <name type="scientific">Carnegiea gigantea</name>
    <dbReference type="NCBI Taxonomy" id="171969"/>
    <lineage>
        <taxon>Eukaryota</taxon>
        <taxon>Viridiplantae</taxon>
        <taxon>Streptophyta</taxon>
        <taxon>Embryophyta</taxon>
        <taxon>Tracheophyta</taxon>
        <taxon>Spermatophyta</taxon>
        <taxon>Magnoliopsida</taxon>
        <taxon>eudicotyledons</taxon>
        <taxon>Gunneridae</taxon>
        <taxon>Pentapetalae</taxon>
        <taxon>Caryophyllales</taxon>
        <taxon>Cactineae</taxon>
        <taxon>Cactaceae</taxon>
        <taxon>Cactoideae</taxon>
        <taxon>Echinocereeae</taxon>
        <taxon>Carnegiea</taxon>
    </lineage>
</organism>
<evidence type="ECO:0000256" key="1">
    <source>
        <dbReference type="ARBA" id="ARBA00004123"/>
    </source>
</evidence>
<dbReference type="InterPro" id="IPR011598">
    <property type="entry name" value="bHLH_dom"/>
</dbReference>
<dbReference type="GO" id="GO:0000981">
    <property type="term" value="F:DNA-binding transcription factor activity, RNA polymerase II-specific"/>
    <property type="evidence" value="ECO:0007669"/>
    <property type="project" value="TreeGrafter"/>
</dbReference>
<dbReference type="Proteomes" id="UP001153076">
    <property type="component" value="Unassembled WGS sequence"/>
</dbReference>
<sequence length="357" mass="40490">MLTFSPFVPSNLDWESNLVSILSNPPNFDDDINNSNSNSNSNRTLNSNYDLSLTFPQLFQALEGDNLDFQISKFHEAQYHKPQPADCGGLGLGSGLEETKLAQWIGSSSTDHVKGRHEYSDLAKKLNHNTRERDRRKRMNALYSALRALLPASLHHKEELSIPGTISLVVDYVRELQKEVQNLLHQKEELSSKISEFQGVRKKSIPQEEKVTRGKRVLSSCEISVEKLGETEIVIHTSRYERVSLPEVLLLLEDHGLLVLNVSCFQCFGGRTLCSIHLWIERAYSTVNCETLNEQLLAMLEKEAQANLSEPLLPYKEQHRVDPTTLGPYPIPWIYQPEWVRFQVKGEAGQAHKNVGS</sequence>